<dbReference type="InterPro" id="IPR050951">
    <property type="entry name" value="Retrovirus_Pol_polyprotein"/>
</dbReference>
<dbReference type="EMBL" id="JANKHO010001075">
    <property type="protein sequence ID" value="KAJ3503912.1"/>
    <property type="molecule type" value="Genomic_DNA"/>
</dbReference>
<dbReference type="InterPro" id="IPR041588">
    <property type="entry name" value="Integrase_H2C2"/>
</dbReference>
<keyword evidence="5" id="KW-1185">Reference proteome</keyword>
<dbReference type="Gene3D" id="3.30.420.10">
    <property type="entry name" value="Ribonuclease H-like superfamily/Ribonuclease H"/>
    <property type="match status" value="1"/>
</dbReference>
<dbReference type="PROSITE" id="PS50994">
    <property type="entry name" value="INTEGRASE"/>
    <property type="match status" value="1"/>
</dbReference>
<dbReference type="PANTHER" id="PTHR37984">
    <property type="entry name" value="PROTEIN CBG26694"/>
    <property type="match status" value="1"/>
</dbReference>
<dbReference type="GO" id="GO:0005634">
    <property type="term" value="C:nucleus"/>
    <property type="evidence" value="ECO:0007669"/>
    <property type="project" value="UniProtKB-ARBA"/>
</dbReference>
<dbReference type="InterPro" id="IPR036397">
    <property type="entry name" value="RNaseH_sf"/>
</dbReference>
<gene>
    <name evidence="4" type="ORF">NLJ89_g8219</name>
</gene>
<dbReference type="InterPro" id="IPR001584">
    <property type="entry name" value="Integrase_cat-core"/>
</dbReference>
<dbReference type="AlphaFoldDB" id="A0A9W8JVM7"/>
<sequence>MLNEPDLQPRAAINRWIQGILMFDFTLVHVPAERHKGPDALSRRPAAPGETIVEDDEAWLDNIALMLIIPNRQFPAFDLGREDTSKETVNALPSCLASRAKQDRMLADVRKFLETLEAPPISNAQEKRRFLARATEFFIKDGQMYKRNGDHPPLLVIARKEQKLSILMQAHENLGHRGIQTVYEVLRHRFYWPYMRADVQHHIQSCHECQIRSLKRYQIPLTISAPVTLFAKIYIDLMHMPEAQGQRLIVAAKDDLSGTCEARALPNHTAESLAKFFWECIYCRYGAPQKVVTDNGSEVRGAFQQLLKRMAIPQVRILPYNHRANGVVERGHFILREAIIKACKGKITEWPDKIAEAVFADRVTINRATGFSPFQLLHGTDPVLPLDLSEATFMVQGFYKGMSTSELLALRIQQLRKHPKDLAQAAATLQKARFASKEQFERRFQKWMRNKEFRPRELVLMRNNMYDVRHDRKTLPRYLGPYEVWERSPGGVYKLKELDGTKMVQRVRGTRLVPYINREHAFMKQHDKDPEIDNDQTTEKETDSETD</sequence>
<comment type="caution">
    <text evidence="4">The sequence shown here is derived from an EMBL/GenBank/DDBJ whole genome shotgun (WGS) entry which is preliminary data.</text>
</comment>
<feature type="region of interest" description="Disordered" evidence="2">
    <location>
        <begin position="523"/>
        <end position="547"/>
    </location>
</feature>
<dbReference type="Pfam" id="PF00665">
    <property type="entry name" value="rve"/>
    <property type="match status" value="1"/>
</dbReference>
<dbReference type="PANTHER" id="PTHR37984:SF5">
    <property type="entry name" value="PROTEIN NYNRIN-LIKE"/>
    <property type="match status" value="1"/>
</dbReference>
<keyword evidence="1" id="KW-0694">RNA-binding</keyword>
<dbReference type="FunFam" id="1.10.340.70:FF:000001">
    <property type="entry name" value="Retrovirus-related Pol polyprotein from transposon gypsy-like Protein"/>
    <property type="match status" value="1"/>
</dbReference>
<dbReference type="GO" id="GO:0015074">
    <property type="term" value="P:DNA integration"/>
    <property type="evidence" value="ECO:0007669"/>
    <property type="project" value="InterPro"/>
</dbReference>
<dbReference type="OrthoDB" id="446925at2759"/>
<proteinExistence type="predicted"/>
<dbReference type="Proteomes" id="UP001148786">
    <property type="component" value="Unassembled WGS sequence"/>
</dbReference>
<feature type="domain" description="Integrase catalytic" evidence="3">
    <location>
        <begin position="222"/>
        <end position="381"/>
    </location>
</feature>
<dbReference type="SUPFAM" id="SSF53098">
    <property type="entry name" value="Ribonuclease H-like"/>
    <property type="match status" value="1"/>
</dbReference>
<accession>A0A9W8JVM7</accession>
<dbReference type="Gene3D" id="1.10.340.70">
    <property type="match status" value="1"/>
</dbReference>
<dbReference type="GO" id="GO:0003723">
    <property type="term" value="F:RNA binding"/>
    <property type="evidence" value="ECO:0007669"/>
    <property type="project" value="UniProtKB-KW"/>
</dbReference>
<evidence type="ECO:0000313" key="5">
    <source>
        <dbReference type="Proteomes" id="UP001148786"/>
    </source>
</evidence>
<evidence type="ECO:0000256" key="2">
    <source>
        <dbReference type="SAM" id="MobiDB-lite"/>
    </source>
</evidence>
<protein>
    <recommendedName>
        <fullName evidence="3">Integrase catalytic domain-containing protein</fullName>
    </recommendedName>
</protein>
<organism evidence="4 5">
    <name type="scientific">Agrocybe chaxingu</name>
    <dbReference type="NCBI Taxonomy" id="84603"/>
    <lineage>
        <taxon>Eukaryota</taxon>
        <taxon>Fungi</taxon>
        <taxon>Dikarya</taxon>
        <taxon>Basidiomycota</taxon>
        <taxon>Agaricomycotina</taxon>
        <taxon>Agaricomycetes</taxon>
        <taxon>Agaricomycetidae</taxon>
        <taxon>Agaricales</taxon>
        <taxon>Agaricineae</taxon>
        <taxon>Strophariaceae</taxon>
        <taxon>Agrocybe</taxon>
    </lineage>
</organism>
<evidence type="ECO:0000313" key="4">
    <source>
        <dbReference type="EMBL" id="KAJ3503912.1"/>
    </source>
</evidence>
<dbReference type="InterPro" id="IPR012337">
    <property type="entry name" value="RNaseH-like_sf"/>
</dbReference>
<evidence type="ECO:0000256" key="1">
    <source>
        <dbReference type="ARBA" id="ARBA00022884"/>
    </source>
</evidence>
<dbReference type="Pfam" id="PF17921">
    <property type="entry name" value="Integrase_H2C2"/>
    <property type="match status" value="1"/>
</dbReference>
<evidence type="ECO:0000259" key="3">
    <source>
        <dbReference type="PROSITE" id="PS50994"/>
    </source>
</evidence>
<name>A0A9W8JVM7_9AGAR</name>
<reference evidence="4" key="1">
    <citation type="submission" date="2022-07" db="EMBL/GenBank/DDBJ databases">
        <title>Genome Sequence of Agrocybe chaxingu.</title>
        <authorList>
            <person name="Buettner E."/>
        </authorList>
    </citation>
    <scope>NUCLEOTIDE SEQUENCE</scope>
    <source>
        <strain evidence="4">MP-N11</strain>
    </source>
</reference>